<evidence type="ECO:0000313" key="2">
    <source>
        <dbReference type="EMBL" id="CUQ65413.1"/>
    </source>
</evidence>
<feature type="compositionally biased region" description="Basic residues" evidence="1">
    <location>
        <begin position="67"/>
        <end position="76"/>
    </location>
</feature>
<protein>
    <submittedName>
        <fullName evidence="2">Uncharacterized protein</fullName>
    </submittedName>
</protein>
<dbReference type="STRING" id="1715989.NITINOP_0437"/>
<gene>
    <name evidence="2" type="ORF">NITINOP_0437</name>
</gene>
<dbReference type="Proteomes" id="UP000066284">
    <property type="component" value="Chromosome 1"/>
</dbReference>
<dbReference type="EMBL" id="LN885086">
    <property type="protein sequence ID" value="CUQ65413.1"/>
    <property type="molecule type" value="Genomic_DNA"/>
</dbReference>
<evidence type="ECO:0000256" key="1">
    <source>
        <dbReference type="SAM" id="MobiDB-lite"/>
    </source>
</evidence>
<sequence length="76" mass="8525">MRIFLPYLVQSLAPFGSPSPPACGFMRLTVERAHGIVSEHSLAHRPVIIELWTEKDGPGKEGSPCRTNRKKRERPS</sequence>
<dbReference type="AlphaFoldDB" id="A0A0S4KN58"/>
<accession>A0A0S4KN58</accession>
<proteinExistence type="predicted"/>
<keyword evidence="3" id="KW-1185">Reference proteome</keyword>
<name>A0A0S4KN58_9BACT</name>
<reference evidence="3" key="1">
    <citation type="submission" date="2015-09" db="EMBL/GenBank/DDBJ databases">
        <authorList>
            <person name="Daims H."/>
        </authorList>
    </citation>
    <scope>NUCLEOTIDE SEQUENCE [LARGE SCALE GENOMIC DNA]</scope>
</reference>
<feature type="region of interest" description="Disordered" evidence="1">
    <location>
        <begin position="55"/>
        <end position="76"/>
    </location>
</feature>
<organism evidence="2 3">
    <name type="scientific">Candidatus Nitrospira inopinata</name>
    <dbReference type="NCBI Taxonomy" id="1715989"/>
    <lineage>
        <taxon>Bacteria</taxon>
        <taxon>Pseudomonadati</taxon>
        <taxon>Nitrospirota</taxon>
        <taxon>Nitrospiria</taxon>
        <taxon>Nitrospirales</taxon>
        <taxon>Nitrospiraceae</taxon>
        <taxon>Nitrospira</taxon>
    </lineage>
</organism>
<evidence type="ECO:0000313" key="3">
    <source>
        <dbReference type="Proteomes" id="UP000066284"/>
    </source>
</evidence>
<dbReference type="KEGG" id="nio:NITINOP_0437"/>